<protein>
    <submittedName>
        <fullName evidence="3">DUF2786 domain-containing protein</fullName>
    </submittedName>
</protein>
<keyword evidence="4" id="KW-1185">Reference proteome</keyword>
<feature type="domain" description="DUF2786" evidence="1">
    <location>
        <begin position="9"/>
        <end position="49"/>
    </location>
</feature>
<evidence type="ECO:0000313" key="3">
    <source>
        <dbReference type="EMBL" id="MCB8877062.1"/>
    </source>
</evidence>
<name>A0A963YV00_9PROT</name>
<dbReference type="InterPro" id="IPR055592">
    <property type="entry name" value="DUF7168"/>
</dbReference>
<dbReference type="InterPro" id="IPR024498">
    <property type="entry name" value="DUF2786"/>
</dbReference>
<sequence>MSQISEIDRAKARIRALTEKTVQNGCTDAEAFAAAEMVGKLLDRYMLTMSEVQVREQICIQAKMPMAGKRRGAIDGCVPAIGRFCHCIVWLDHGPASDESEAPSTKCYVYFGFEADVQMAVYLYKIIEQAIRSETAAFKQLNPRLRSTQLRLATRSFQHGLAKRVEDRLEELHQSRESALRAGTSRGTALVLVKQTVVQDAFRETKIKLRSRSASVIAIDRQAYMAGGLAGDRINLSRPVGDQGVPCLK</sequence>
<dbReference type="Pfam" id="PF23771">
    <property type="entry name" value="DUF7168"/>
    <property type="match status" value="1"/>
</dbReference>
<gene>
    <name evidence="3" type="ORF">ASILVAE211_17845</name>
</gene>
<reference evidence="3" key="1">
    <citation type="journal article" date="2021" name="Microorganisms">
        <title>Acidisoma silvae sp. nov. and Acidisomacellulosilytica sp. nov., Two Acidophilic Bacteria Isolated from Decaying Wood, Hydrolyzing Cellulose and Producing Poly-3-hydroxybutyrate.</title>
        <authorList>
            <person name="Mieszkin S."/>
            <person name="Pouder E."/>
            <person name="Uroz S."/>
            <person name="Simon-Colin C."/>
            <person name="Alain K."/>
        </authorList>
    </citation>
    <scope>NUCLEOTIDE SEQUENCE</scope>
    <source>
        <strain evidence="3">HW T2.11</strain>
    </source>
</reference>
<dbReference type="EMBL" id="JAESVB010000010">
    <property type="protein sequence ID" value="MCB8877062.1"/>
    <property type="molecule type" value="Genomic_DNA"/>
</dbReference>
<dbReference type="AlphaFoldDB" id="A0A963YV00"/>
<comment type="caution">
    <text evidence="3">The sequence shown here is derived from an EMBL/GenBank/DDBJ whole genome shotgun (WGS) entry which is preliminary data.</text>
</comment>
<dbReference type="Proteomes" id="UP000708298">
    <property type="component" value="Unassembled WGS sequence"/>
</dbReference>
<accession>A0A963YV00</accession>
<evidence type="ECO:0000313" key="4">
    <source>
        <dbReference type="Proteomes" id="UP000708298"/>
    </source>
</evidence>
<organism evidence="3 4">
    <name type="scientific">Acidisoma silvae</name>
    <dbReference type="NCBI Taxonomy" id="2802396"/>
    <lineage>
        <taxon>Bacteria</taxon>
        <taxon>Pseudomonadati</taxon>
        <taxon>Pseudomonadota</taxon>
        <taxon>Alphaproteobacteria</taxon>
        <taxon>Acetobacterales</taxon>
        <taxon>Acidocellaceae</taxon>
        <taxon>Acidisoma</taxon>
    </lineage>
</organism>
<evidence type="ECO:0000259" key="2">
    <source>
        <dbReference type="Pfam" id="PF23771"/>
    </source>
</evidence>
<evidence type="ECO:0000259" key="1">
    <source>
        <dbReference type="Pfam" id="PF10979"/>
    </source>
</evidence>
<dbReference type="Pfam" id="PF10979">
    <property type="entry name" value="DUF2786"/>
    <property type="match status" value="1"/>
</dbReference>
<feature type="domain" description="DUF7168" evidence="2">
    <location>
        <begin position="70"/>
        <end position="183"/>
    </location>
</feature>
<proteinExistence type="predicted"/>
<reference evidence="3" key="2">
    <citation type="submission" date="2021-01" db="EMBL/GenBank/DDBJ databases">
        <authorList>
            <person name="Mieszkin S."/>
            <person name="Pouder E."/>
            <person name="Alain K."/>
        </authorList>
    </citation>
    <scope>NUCLEOTIDE SEQUENCE</scope>
    <source>
        <strain evidence="3">HW T2.11</strain>
    </source>
</reference>